<keyword evidence="4" id="KW-1185">Reference proteome</keyword>
<evidence type="ECO:0000259" key="2">
    <source>
        <dbReference type="PROSITE" id="PS50830"/>
    </source>
</evidence>
<organism evidence="3 4">
    <name type="scientific">Ascidiaceihabitans donghaensis</name>
    <dbReference type="NCBI Taxonomy" id="1510460"/>
    <lineage>
        <taxon>Bacteria</taxon>
        <taxon>Pseudomonadati</taxon>
        <taxon>Pseudomonadota</taxon>
        <taxon>Alphaproteobacteria</taxon>
        <taxon>Rhodobacterales</taxon>
        <taxon>Paracoccaceae</taxon>
        <taxon>Ascidiaceihabitans</taxon>
    </lineage>
</organism>
<dbReference type="OrthoDB" id="9805504at2"/>
<dbReference type="SMART" id="SM00318">
    <property type="entry name" value="SNc"/>
    <property type="match status" value="1"/>
</dbReference>
<evidence type="ECO:0000256" key="1">
    <source>
        <dbReference type="SAM" id="SignalP"/>
    </source>
</evidence>
<feature type="domain" description="TNase-like" evidence="2">
    <location>
        <begin position="31"/>
        <end position="122"/>
    </location>
</feature>
<gene>
    <name evidence="3" type="ORF">ASD8599_02855</name>
</gene>
<dbReference type="Proteomes" id="UP000244880">
    <property type="component" value="Unassembled WGS sequence"/>
</dbReference>
<evidence type="ECO:0000313" key="4">
    <source>
        <dbReference type="Proteomes" id="UP000244880"/>
    </source>
</evidence>
<feature type="signal peptide" evidence="1">
    <location>
        <begin position="1"/>
        <end position="17"/>
    </location>
</feature>
<dbReference type="RefSeq" id="WP_108829102.1">
    <property type="nucleotide sequence ID" value="NZ_OMOR01000001.1"/>
</dbReference>
<dbReference type="InterPro" id="IPR035437">
    <property type="entry name" value="SNase_OB-fold_sf"/>
</dbReference>
<keyword evidence="1" id="KW-0732">Signal</keyword>
<name>A0A2R8BG99_9RHOB</name>
<dbReference type="AlphaFoldDB" id="A0A2R8BG99"/>
<reference evidence="3 4" key="1">
    <citation type="submission" date="2018-03" db="EMBL/GenBank/DDBJ databases">
        <authorList>
            <person name="Keele B.F."/>
        </authorList>
    </citation>
    <scope>NUCLEOTIDE SEQUENCE [LARGE SCALE GENOMIC DNA]</scope>
    <source>
        <strain evidence="3 4">CECT 8599</strain>
    </source>
</reference>
<dbReference type="SUPFAM" id="SSF50199">
    <property type="entry name" value="Staphylococcal nuclease"/>
    <property type="match status" value="1"/>
</dbReference>
<dbReference type="PROSITE" id="PS50830">
    <property type="entry name" value="TNASE_3"/>
    <property type="match status" value="1"/>
</dbReference>
<dbReference type="Pfam" id="PF00565">
    <property type="entry name" value="SNase"/>
    <property type="match status" value="1"/>
</dbReference>
<evidence type="ECO:0000313" key="3">
    <source>
        <dbReference type="EMBL" id="SPH22110.1"/>
    </source>
</evidence>
<proteinExistence type="predicted"/>
<dbReference type="Gene3D" id="2.40.50.90">
    <property type="match status" value="1"/>
</dbReference>
<dbReference type="EMBL" id="OMOR01000001">
    <property type="protein sequence ID" value="SPH22110.1"/>
    <property type="molecule type" value="Genomic_DNA"/>
</dbReference>
<sequence length="221" mass="24295">MNTFCTAIVLCLLPILAAAETSGQFTGRVVVIDGDTFDVGDTRVRLHGVDAPEKDQHCVTEQGTSWQCGAWVNDQVRQRIQGQIATCTQVTVDRYNRVVASCDVAGEDIGRALVSDGLAFAYAKYSTTYVLDEKGAAINDRGLHASRVQSPSQFRKSRIKGRIPPDRDCVIKGNVSADGKRIFHRPGQAFYERTGINIQKGERWFCSVQDAVASGWRAAKR</sequence>
<accession>A0A2R8BG99</accession>
<feature type="chain" id="PRO_5015320004" description="TNase-like domain-containing protein" evidence="1">
    <location>
        <begin position="18"/>
        <end position="221"/>
    </location>
</feature>
<protein>
    <recommendedName>
        <fullName evidence="2">TNase-like domain-containing protein</fullName>
    </recommendedName>
</protein>
<dbReference type="InterPro" id="IPR016071">
    <property type="entry name" value="Staphylococal_nuclease_OB-fold"/>
</dbReference>